<evidence type="ECO:0008006" key="4">
    <source>
        <dbReference type="Google" id="ProtNLM"/>
    </source>
</evidence>
<name>A0ABX4ZVC9_9ENTR</name>
<evidence type="ECO:0000313" key="2">
    <source>
        <dbReference type="EMBL" id="POZ18939.1"/>
    </source>
</evidence>
<accession>A0ABX4ZVC9</accession>
<reference evidence="2 3" key="1">
    <citation type="submission" date="2018-02" db="EMBL/GenBank/DDBJ databases">
        <title>Lelliotia aquatilis sp. nov., isolated from drinking water.</title>
        <authorList>
            <person name="Kaempfer P."/>
            <person name="Glaeser S."/>
            <person name="Exner M."/>
            <person name="Doijad S."/>
            <person name="Chakraborty T."/>
        </authorList>
    </citation>
    <scope>NUCLEOTIDE SEQUENCE [LARGE SCALE GENOMIC DNA]</scope>
    <source>
        <strain evidence="2 3">6331-17</strain>
    </source>
</reference>
<keyword evidence="3" id="KW-1185">Reference proteome</keyword>
<keyword evidence="1" id="KW-0732">Signal</keyword>
<dbReference type="SUPFAM" id="SSF49401">
    <property type="entry name" value="Bacterial adhesins"/>
    <property type="match status" value="1"/>
</dbReference>
<dbReference type="Gene3D" id="2.60.40.1090">
    <property type="entry name" value="Fimbrial-type adhesion domain"/>
    <property type="match status" value="1"/>
</dbReference>
<dbReference type="RefSeq" id="WP_103948173.1">
    <property type="nucleotide sequence ID" value="NZ_PQVR01000024.1"/>
</dbReference>
<dbReference type="EMBL" id="PQVW01000026">
    <property type="protein sequence ID" value="POZ18939.1"/>
    <property type="molecule type" value="Genomic_DNA"/>
</dbReference>
<comment type="caution">
    <text evidence="2">The sequence shown here is derived from an EMBL/GenBank/DDBJ whole genome shotgun (WGS) entry which is preliminary data.</text>
</comment>
<sequence length="179" mass="18031">MKNKVMKLGLLAMMVMGGMNAAHAGNELTVSGQVLNVTCDVSVPATLPAGTLKAKPAEIVAANTLYKQQDVKVSLTGCAGAADADSQGTLRVSGVTSAMGNTFFNTNANSPVAIGIVEGSGLTTPLLGNMSTINTGAKGAAPADLTNTDYTYSVGLASASATPQPGIANAVLKFEFSYN</sequence>
<dbReference type="InterPro" id="IPR008966">
    <property type="entry name" value="Adhesion_dom_sf"/>
</dbReference>
<evidence type="ECO:0000256" key="1">
    <source>
        <dbReference type="SAM" id="SignalP"/>
    </source>
</evidence>
<dbReference type="Proteomes" id="UP000237025">
    <property type="component" value="Unassembled WGS sequence"/>
</dbReference>
<evidence type="ECO:0000313" key="3">
    <source>
        <dbReference type="Proteomes" id="UP000237025"/>
    </source>
</evidence>
<feature type="signal peptide" evidence="1">
    <location>
        <begin position="1"/>
        <end position="24"/>
    </location>
</feature>
<gene>
    <name evidence="2" type="ORF">C3712_22285</name>
</gene>
<dbReference type="InterPro" id="IPR036937">
    <property type="entry name" value="Adhesion_dom_fimbrial_sf"/>
</dbReference>
<protein>
    <recommendedName>
        <fullName evidence="4">Type 1 fimbrial protein</fullName>
    </recommendedName>
</protein>
<proteinExistence type="predicted"/>
<organism evidence="2 3">
    <name type="scientific">Lelliottia aquatilis</name>
    <dbReference type="NCBI Taxonomy" id="2080838"/>
    <lineage>
        <taxon>Bacteria</taxon>
        <taxon>Pseudomonadati</taxon>
        <taxon>Pseudomonadota</taxon>
        <taxon>Gammaproteobacteria</taxon>
        <taxon>Enterobacterales</taxon>
        <taxon>Enterobacteriaceae</taxon>
        <taxon>Lelliottia</taxon>
    </lineage>
</organism>
<feature type="chain" id="PRO_5047545134" description="Type 1 fimbrial protein" evidence="1">
    <location>
        <begin position="25"/>
        <end position="179"/>
    </location>
</feature>